<evidence type="ECO:0000313" key="9">
    <source>
        <dbReference type="Proteomes" id="UP000305887"/>
    </source>
</evidence>
<dbReference type="InterPro" id="IPR042217">
    <property type="entry name" value="T4SS_VirB10/TrbI"/>
</dbReference>
<evidence type="ECO:0000256" key="2">
    <source>
        <dbReference type="ARBA" id="ARBA00010265"/>
    </source>
</evidence>
<dbReference type="GO" id="GO:0016020">
    <property type="term" value="C:membrane"/>
    <property type="evidence" value="ECO:0007669"/>
    <property type="project" value="UniProtKB-SubCell"/>
</dbReference>
<name>A0A5C4MYA1_9RHOB</name>
<keyword evidence="3 7" id="KW-0812">Transmembrane</keyword>
<reference evidence="8 9" key="1">
    <citation type="submission" date="2019-06" db="EMBL/GenBank/DDBJ databases">
        <title>YIM 131921 draft genome.</title>
        <authorList>
            <person name="Jiang L."/>
        </authorList>
    </citation>
    <scope>NUCLEOTIDE SEQUENCE [LARGE SCALE GENOMIC DNA]</scope>
    <source>
        <strain evidence="8 9">YIM 131921</strain>
    </source>
</reference>
<dbReference type="EMBL" id="VDFU01000010">
    <property type="protein sequence ID" value="TNC49578.1"/>
    <property type="molecule type" value="Genomic_DNA"/>
</dbReference>
<feature type="region of interest" description="Disordered" evidence="6">
    <location>
        <begin position="59"/>
        <end position="91"/>
    </location>
</feature>
<sequence length="466" mass="48605">MTDDPDFTALHDRLEPSDGRRGKGGRPPALLGKALSGMAVIGFAAVALAYALHGSGEPEATLATAEPEPWQGTGQGFETMTPPTAAATPQPVPVAAQPSKALDLPSGPSASEQAMMQTLAELQAELEAMREAAAQPQEDGSADQIESLSARITDLAEQSEDMQEALEDAERQAERQRLRAEGLEARLQAAQFGQGVPELPQGGLEAPPLADGEADRLAALEERRAQAEELRQARISSPIVAFGGSASAPNDGSAGGTSGLGPNEDFLRSGARAADVEQAVVIANPSRTVIQGTVIQAVLETAIASDLPGTIRAVVSEDVHSYDGTRVLIPRGSKLIGRYNSQVEATQRRLMVAWDRIITPDGQSVTIAAYGADELGRSGTDGRIDRRLGTRFGSAALVSLIAALPSAAAASVDDPLAAELAEELGGDVEDASRSVLDEYLSVAPTIYVDQGARITVLVDRDLELLG</sequence>
<dbReference type="InterPro" id="IPR005498">
    <property type="entry name" value="T4SS_VirB10/TraB/TrbI"/>
</dbReference>
<comment type="caution">
    <text evidence="8">The sequence shown here is derived from an EMBL/GenBank/DDBJ whole genome shotgun (WGS) entry which is preliminary data.</text>
</comment>
<evidence type="ECO:0000256" key="7">
    <source>
        <dbReference type="SAM" id="Phobius"/>
    </source>
</evidence>
<dbReference type="CDD" id="cd16429">
    <property type="entry name" value="VirB10"/>
    <property type="match status" value="1"/>
</dbReference>
<gene>
    <name evidence="8" type="ORF">FHG66_10695</name>
</gene>
<organism evidence="8 9">
    <name type="scientific">Rubellimicrobium rubrum</name>
    <dbReference type="NCBI Taxonomy" id="2585369"/>
    <lineage>
        <taxon>Bacteria</taxon>
        <taxon>Pseudomonadati</taxon>
        <taxon>Pseudomonadota</taxon>
        <taxon>Alphaproteobacteria</taxon>
        <taxon>Rhodobacterales</taxon>
        <taxon>Roseobacteraceae</taxon>
        <taxon>Rubellimicrobium</taxon>
    </lineage>
</organism>
<feature type="transmembrane region" description="Helical" evidence="7">
    <location>
        <begin position="30"/>
        <end position="52"/>
    </location>
</feature>
<dbReference type="Proteomes" id="UP000305887">
    <property type="component" value="Unassembled WGS sequence"/>
</dbReference>
<protein>
    <submittedName>
        <fullName evidence="8">Conjugal transfer protein</fullName>
    </submittedName>
</protein>
<evidence type="ECO:0000256" key="3">
    <source>
        <dbReference type="ARBA" id="ARBA00022692"/>
    </source>
</evidence>
<dbReference type="AlphaFoldDB" id="A0A5C4MYA1"/>
<dbReference type="RefSeq" id="WP_139076747.1">
    <property type="nucleotide sequence ID" value="NZ_VDFU01000010.1"/>
</dbReference>
<dbReference type="Pfam" id="PF03743">
    <property type="entry name" value="TrbI"/>
    <property type="match status" value="1"/>
</dbReference>
<evidence type="ECO:0000256" key="1">
    <source>
        <dbReference type="ARBA" id="ARBA00004167"/>
    </source>
</evidence>
<dbReference type="OrthoDB" id="9807354at2"/>
<accession>A0A5C4MYA1</accession>
<keyword evidence="4 7" id="KW-1133">Transmembrane helix</keyword>
<feature type="compositionally biased region" description="Basic and acidic residues" evidence="6">
    <location>
        <begin position="9"/>
        <end position="21"/>
    </location>
</feature>
<evidence type="ECO:0000256" key="4">
    <source>
        <dbReference type="ARBA" id="ARBA00022989"/>
    </source>
</evidence>
<proteinExistence type="inferred from homology"/>
<feature type="region of interest" description="Disordered" evidence="6">
    <location>
        <begin position="157"/>
        <end position="177"/>
    </location>
</feature>
<feature type="region of interest" description="Disordered" evidence="6">
    <location>
        <begin position="246"/>
        <end position="266"/>
    </location>
</feature>
<feature type="compositionally biased region" description="Low complexity" evidence="6">
    <location>
        <begin position="59"/>
        <end position="69"/>
    </location>
</feature>
<feature type="compositionally biased region" description="Acidic residues" evidence="6">
    <location>
        <begin position="157"/>
        <end position="167"/>
    </location>
</feature>
<feature type="compositionally biased region" description="Basic and acidic residues" evidence="6">
    <location>
        <begin position="168"/>
        <end position="177"/>
    </location>
</feature>
<feature type="compositionally biased region" description="Low complexity" evidence="6">
    <location>
        <begin position="81"/>
        <end position="91"/>
    </location>
</feature>
<evidence type="ECO:0000313" key="8">
    <source>
        <dbReference type="EMBL" id="TNC49578.1"/>
    </source>
</evidence>
<keyword evidence="9" id="KW-1185">Reference proteome</keyword>
<comment type="similarity">
    <text evidence="2">Belongs to the TrbI/VirB10 family.</text>
</comment>
<keyword evidence="5 7" id="KW-0472">Membrane</keyword>
<evidence type="ECO:0000256" key="5">
    <source>
        <dbReference type="ARBA" id="ARBA00023136"/>
    </source>
</evidence>
<dbReference type="Gene3D" id="2.40.128.260">
    <property type="entry name" value="Type IV secretion system, VirB10/TraB/TrbI"/>
    <property type="match status" value="1"/>
</dbReference>
<comment type="subcellular location">
    <subcellularLocation>
        <location evidence="1">Membrane</location>
        <topology evidence="1">Single-pass membrane protein</topology>
    </subcellularLocation>
</comment>
<evidence type="ECO:0000256" key="6">
    <source>
        <dbReference type="SAM" id="MobiDB-lite"/>
    </source>
</evidence>
<feature type="region of interest" description="Disordered" evidence="6">
    <location>
        <begin position="1"/>
        <end position="28"/>
    </location>
</feature>